<feature type="region of interest" description="Disordered" evidence="6">
    <location>
        <begin position="212"/>
        <end position="251"/>
    </location>
</feature>
<dbReference type="Gene3D" id="1.20.120.1350">
    <property type="entry name" value="Pneumovirus matrix protein 2 (M2), zinc-binding domain"/>
    <property type="match status" value="1"/>
</dbReference>
<comment type="subcellular location">
    <subcellularLocation>
        <location evidence="4">Nucleus</location>
    </subcellularLocation>
</comment>
<feature type="domain" description="C3H1-type" evidence="8">
    <location>
        <begin position="1276"/>
        <end position="1303"/>
    </location>
</feature>
<protein>
    <recommendedName>
        <fullName evidence="12">Serine/threonine-protein phosphatase 1 regulatory subunit 10</fullName>
    </recommendedName>
</protein>
<feature type="domain" description="TFIIS N-terminal" evidence="9">
    <location>
        <begin position="119"/>
        <end position="193"/>
    </location>
</feature>
<keyword evidence="3 5" id="KW-0862">Zinc</keyword>
<evidence type="ECO:0000313" key="11">
    <source>
        <dbReference type="Proteomes" id="UP000198287"/>
    </source>
</evidence>
<feature type="compositionally biased region" description="Basic and acidic residues" evidence="6">
    <location>
        <begin position="1184"/>
        <end position="1206"/>
    </location>
</feature>
<feature type="compositionally biased region" description="Polar residues" evidence="6">
    <location>
        <begin position="378"/>
        <end position="405"/>
    </location>
</feature>
<feature type="compositionally biased region" description="Low complexity" evidence="6">
    <location>
        <begin position="441"/>
        <end position="454"/>
    </location>
</feature>
<keyword evidence="1 5" id="KW-0479">Metal-binding</keyword>
<dbReference type="InterPro" id="IPR035441">
    <property type="entry name" value="TFIIS/LEDGF_dom_sf"/>
</dbReference>
<dbReference type="PANTHER" id="PTHR46557">
    <property type="entry name" value="SERINE/THREONINE-PROTEIN PHOSPHATASE 1 REGULATORY SUBUNIT 10-RELATED"/>
    <property type="match status" value="1"/>
</dbReference>
<feature type="compositionally biased region" description="Basic and acidic residues" evidence="6">
    <location>
        <begin position="625"/>
        <end position="636"/>
    </location>
</feature>
<dbReference type="PROSITE" id="PS50103">
    <property type="entry name" value="ZF_C3H1"/>
    <property type="match status" value="1"/>
</dbReference>
<evidence type="ECO:0000256" key="7">
    <source>
        <dbReference type="SAM" id="SignalP"/>
    </source>
</evidence>
<dbReference type="OMA" id="DERQKFM"/>
<feature type="region of interest" description="Disordered" evidence="6">
    <location>
        <begin position="970"/>
        <end position="993"/>
    </location>
</feature>
<feature type="compositionally biased region" description="Polar residues" evidence="6">
    <location>
        <begin position="802"/>
        <end position="829"/>
    </location>
</feature>
<feature type="compositionally biased region" description="Basic and acidic residues" evidence="6">
    <location>
        <begin position="1251"/>
        <end position="1281"/>
    </location>
</feature>
<feature type="compositionally biased region" description="Basic and acidic residues" evidence="6">
    <location>
        <begin position="508"/>
        <end position="524"/>
    </location>
</feature>
<feature type="compositionally biased region" description="Polar residues" evidence="6">
    <location>
        <begin position="1356"/>
        <end position="1365"/>
    </location>
</feature>
<evidence type="ECO:0000256" key="4">
    <source>
        <dbReference type="PROSITE-ProRule" id="PRU00649"/>
    </source>
</evidence>
<keyword evidence="11" id="KW-1185">Reference proteome</keyword>
<keyword evidence="7" id="KW-0732">Signal</keyword>
<feature type="compositionally biased region" description="Basic and acidic residues" evidence="6">
    <location>
        <begin position="675"/>
        <end position="706"/>
    </location>
</feature>
<sequence length="1382" mass="152306">MSIVLCRFVFCGLAGRRSLACWLDAPLASSSAAALPRKFLTSTKLFNEPRIDPERLLKTLAPLLEPASGAIKSNNEVDKIYGLMSKFSKKLVSKCTYINILKATPLEVLDLFLQRGGWDMVLGWTSDATSKKSYDLLKEICGLLLYAPATIQRLKENELPKIVKSISKDCENEEIRELAKQVVLKWIAVAKHLIVGGPTHIIGSNFGTGSTAHTHSVPVQSSSVTSTRSTGHGDHENHTTTATTTTTSTGGDLDISSFDISQAELNAIIEFNPEDFNQVVDQHLDLSEAMASGNAVVHSIDSANVLVDDSADTIKIELNNASQSHTPTLSINTSAGQNVVVRVDASSTPKQEEPPYCIMMKDGKPFLVRLKLAPPKETTGSPNQLRNQQEITSTSTTGDLSPQQKTTEDKQLGPGGTGMLKTYSKRTPVEVIAAIAQPPASEQSSTSKSKSGSKSKSDSKDPSQIKKQRSSSKGSSAAAAAAAKKAADEEKLKEQIRQQKATLKKRSKDAAKQKQQEKDQETLKKLNLNMEPSVTAPPNNSKIPKIPKRQSSFADALGYSGESDKIIKKKTSLDHNSSSEKISNDSSISSKNTTSKPESSINNDANNKGKESRRHRPKVFSSKSSRADDLLKDMTETVKSSSKSNKSESSNKTTESSASSSSLMGEKSSTSISSKPEKRPSIDGIEKPGDSKKPKIDSKPAKEKKPTTLLKESSLFMDALTASSDTTKASNKTRKRRLSSTTNDDKLGKSVINNNSSNKEKAANSSPTLIDPQAPPVVVKPVFNFYRETLEDIDTRTEGNKAASTANLNTSLDGQTMDISGSGDDLQNSEMDDDDDNNDVCIVIPPKLDSIPLKSALVIHRSRNKPKKSVRWRDDDELTDTRTFELDEEERVNVTKHKDFLSAKEHEKAEEKEYIVKNLKQRMLNEDSEEKMPWRKPLLIALSTEEPKIESNQKDIQEERERLNLGVFLPPGSMLPDTASEPDPSSPSEDERIESITIPIEDVMNVTKVYDNRNMPWPKPKPDFSHRIVPKPMLPPNNHHPFGMSASFGDVNFQQQPPPQDPQSVFPTDFGNPWNIGGANPTSLMGANNMNMNEMVRFPPINTMTLPPGFPPPPPIGNPFFPPQQQTRIPFSQQPLNAQFPNVPPSVQMMLNNNIGIGREPLSASDNGHSVQNNTSAGGLIPPRDFDLRRQLSRDNPAARDQDSRSRGGGYDSRGRSSRNDYSSSSSSRGSRDHDRDRDRDHRRSPSPRRRREDRDRERGKDYRDHDYRSRGRSGSKRDIPCRFFMKGHCNSGSRCDYSHELNQPDRSATRSSTNSTMTRSPPPATSNTTTNDSDNWEDNGLFERRRPSADVPSEFTDTPLSPTNDMMPDPSLLPAKIIPVE</sequence>
<reference evidence="10 11" key="1">
    <citation type="submission" date="2015-12" db="EMBL/GenBank/DDBJ databases">
        <title>The genome of Folsomia candida.</title>
        <authorList>
            <person name="Faddeeva A."/>
            <person name="Derks M.F."/>
            <person name="Anvar Y."/>
            <person name="Smit S."/>
            <person name="Van Straalen N."/>
            <person name="Roelofs D."/>
        </authorList>
    </citation>
    <scope>NUCLEOTIDE SEQUENCE [LARGE SCALE GENOMIC DNA]</scope>
    <source>
        <strain evidence="10 11">VU population</strain>
        <tissue evidence="10">Whole body</tissue>
    </source>
</reference>
<gene>
    <name evidence="10" type="ORF">Fcan01_08132</name>
</gene>
<feature type="compositionally biased region" description="Polar residues" evidence="6">
    <location>
        <begin position="721"/>
        <end position="730"/>
    </location>
</feature>
<keyword evidence="2 5" id="KW-0863">Zinc-finger</keyword>
<dbReference type="PROSITE" id="PS51319">
    <property type="entry name" value="TFIIS_N"/>
    <property type="match status" value="1"/>
</dbReference>
<accession>A0A226EJ59</accession>
<dbReference type="EMBL" id="LNIX01000003">
    <property type="protein sequence ID" value="OXA56791.1"/>
    <property type="molecule type" value="Genomic_DNA"/>
</dbReference>
<evidence type="ECO:0000259" key="9">
    <source>
        <dbReference type="PROSITE" id="PS51319"/>
    </source>
</evidence>
<feature type="region of interest" description="Disordered" evidence="6">
    <location>
        <begin position="1158"/>
        <end position="1382"/>
    </location>
</feature>
<dbReference type="InterPro" id="IPR036855">
    <property type="entry name" value="Znf_CCCH_sf"/>
</dbReference>
<feature type="zinc finger region" description="C3H1-type" evidence="5">
    <location>
        <begin position="1276"/>
        <end position="1303"/>
    </location>
</feature>
<dbReference type="GO" id="GO:0005634">
    <property type="term" value="C:nucleus"/>
    <property type="evidence" value="ECO:0007669"/>
    <property type="project" value="UniProtKB-SubCell"/>
</dbReference>
<dbReference type="Pfam" id="PF08711">
    <property type="entry name" value="Med26"/>
    <property type="match status" value="1"/>
</dbReference>
<feature type="compositionally biased region" description="Polar residues" evidence="6">
    <location>
        <begin position="597"/>
        <end position="606"/>
    </location>
</feature>
<dbReference type="SUPFAM" id="SSF90229">
    <property type="entry name" value="CCCH zinc finger"/>
    <property type="match status" value="1"/>
</dbReference>
<feature type="signal peptide" evidence="7">
    <location>
        <begin position="1"/>
        <end position="20"/>
    </location>
</feature>
<feature type="region of interest" description="Disordered" evidence="6">
    <location>
        <begin position="793"/>
        <end position="834"/>
    </location>
</feature>
<feature type="compositionally biased region" description="Low complexity" evidence="6">
    <location>
        <begin position="239"/>
        <end position="249"/>
    </location>
</feature>
<proteinExistence type="predicted"/>
<dbReference type="OrthoDB" id="2138378at2759"/>
<dbReference type="GO" id="GO:0072357">
    <property type="term" value="C:PTW/PP1 phosphatase complex"/>
    <property type="evidence" value="ECO:0007669"/>
    <property type="project" value="TreeGrafter"/>
</dbReference>
<dbReference type="GO" id="GO:0008157">
    <property type="term" value="F:protein phosphatase 1 binding"/>
    <property type="evidence" value="ECO:0007669"/>
    <property type="project" value="TreeGrafter"/>
</dbReference>
<dbReference type="STRING" id="158441.A0A226EJ59"/>
<dbReference type="GO" id="GO:0008270">
    <property type="term" value="F:zinc ion binding"/>
    <property type="evidence" value="ECO:0007669"/>
    <property type="project" value="UniProtKB-KW"/>
</dbReference>
<evidence type="ECO:0000256" key="2">
    <source>
        <dbReference type="ARBA" id="ARBA00022771"/>
    </source>
</evidence>
<comment type="caution">
    <text evidence="10">The sequence shown here is derived from an EMBL/GenBank/DDBJ whole genome shotgun (WGS) entry which is preliminary data.</text>
</comment>
<dbReference type="SUPFAM" id="SSF47676">
    <property type="entry name" value="Conserved domain common to transcription factors TFIIS, elongin A, CRSP70"/>
    <property type="match status" value="1"/>
</dbReference>
<organism evidence="10 11">
    <name type="scientific">Folsomia candida</name>
    <name type="common">Springtail</name>
    <dbReference type="NCBI Taxonomy" id="158441"/>
    <lineage>
        <taxon>Eukaryota</taxon>
        <taxon>Metazoa</taxon>
        <taxon>Ecdysozoa</taxon>
        <taxon>Arthropoda</taxon>
        <taxon>Hexapoda</taxon>
        <taxon>Collembola</taxon>
        <taxon>Entomobryomorpha</taxon>
        <taxon>Isotomoidea</taxon>
        <taxon>Isotomidae</taxon>
        <taxon>Proisotominae</taxon>
        <taxon>Folsomia</taxon>
    </lineage>
</organism>
<evidence type="ECO:0000259" key="8">
    <source>
        <dbReference type="PROSITE" id="PS50103"/>
    </source>
</evidence>
<feature type="compositionally biased region" description="Low complexity" evidence="6">
    <location>
        <begin position="471"/>
        <end position="484"/>
    </location>
</feature>
<dbReference type="GO" id="GO:0000785">
    <property type="term" value="C:chromatin"/>
    <property type="evidence" value="ECO:0007669"/>
    <property type="project" value="TreeGrafter"/>
</dbReference>
<name>A0A226EJ59_FOLCA</name>
<feature type="compositionally biased region" description="Low complexity" evidence="6">
    <location>
        <begin position="1220"/>
        <end position="1229"/>
    </location>
</feature>
<dbReference type="InterPro" id="IPR000571">
    <property type="entry name" value="Znf_CCCH"/>
</dbReference>
<feature type="region of interest" description="Disordered" evidence="6">
    <location>
        <begin position="436"/>
        <end position="775"/>
    </location>
</feature>
<feature type="compositionally biased region" description="Low complexity" evidence="6">
    <location>
        <begin position="637"/>
        <end position="671"/>
    </location>
</feature>
<feature type="compositionally biased region" description="Basic and acidic residues" evidence="6">
    <location>
        <begin position="485"/>
        <end position="497"/>
    </location>
</feature>
<feature type="compositionally biased region" description="Basic and acidic residues" evidence="6">
    <location>
        <begin position="1230"/>
        <end position="1244"/>
    </location>
</feature>
<feature type="chain" id="PRO_5013370781" description="Serine/threonine-protein phosphatase 1 regulatory subunit 10" evidence="7">
    <location>
        <begin position="21"/>
        <end position="1382"/>
    </location>
</feature>
<dbReference type="PANTHER" id="PTHR46557:SF1">
    <property type="entry name" value="SERINE_THREONINE-PROTEIN PHOSPHATASE 1 REGULATORY SUBUNIT 10"/>
    <property type="match status" value="1"/>
</dbReference>
<feature type="region of interest" description="Disordered" evidence="6">
    <location>
        <begin position="374"/>
        <end position="422"/>
    </location>
</feature>
<feature type="compositionally biased region" description="Basic and acidic residues" evidence="6">
    <location>
        <begin position="455"/>
        <end position="464"/>
    </location>
</feature>
<dbReference type="Proteomes" id="UP000198287">
    <property type="component" value="Unassembled WGS sequence"/>
</dbReference>
<evidence type="ECO:0000256" key="5">
    <source>
        <dbReference type="PROSITE-ProRule" id="PRU00723"/>
    </source>
</evidence>
<dbReference type="Gene3D" id="1.20.930.10">
    <property type="entry name" value="Conserved domain common to transcription factors TFIIS, elongin A, CRSP70"/>
    <property type="match status" value="1"/>
</dbReference>
<evidence type="ECO:0000256" key="6">
    <source>
        <dbReference type="SAM" id="MobiDB-lite"/>
    </source>
</evidence>
<keyword evidence="4" id="KW-0539">Nucleus</keyword>
<dbReference type="SMART" id="SM00356">
    <property type="entry name" value="ZnF_C3H1"/>
    <property type="match status" value="1"/>
</dbReference>
<evidence type="ECO:0000256" key="3">
    <source>
        <dbReference type="ARBA" id="ARBA00022833"/>
    </source>
</evidence>
<feature type="compositionally biased region" description="Low complexity" evidence="6">
    <location>
        <begin position="216"/>
        <end position="230"/>
    </location>
</feature>
<feature type="compositionally biased region" description="Polar residues" evidence="6">
    <location>
        <begin position="1164"/>
        <end position="1177"/>
    </location>
</feature>
<feature type="compositionally biased region" description="Low complexity" evidence="6">
    <location>
        <begin position="579"/>
        <end position="596"/>
    </location>
</feature>
<evidence type="ECO:0000313" key="10">
    <source>
        <dbReference type="EMBL" id="OXA56791.1"/>
    </source>
</evidence>
<feature type="compositionally biased region" description="Low complexity" evidence="6">
    <location>
        <begin position="1310"/>
        <end position="1334"/>
    </location>
</feature>
<dbReference type="InterPro" id="IPR017923">
    <property type="entry name" value="TFIIS_N"/>
</dbReference>
<evidence type="ECO:0008006" key="12">
    <source>
        <dbReference type="Google" id="ProtNLM"/>
    </source>
</evidence>
<evidence type="ECO:0000256" key="1">
    <source>
        <dbReference type="ARBA" id="ARBA00022723"/>
    </source>
</evidence>